<dbReference type="EMBL" id="JAQIZZ010000005">
    <property type="protein sequence ID" value="KAJ5540511.1"/>
    <property type="molecule type" value="Genomic_DNA"/>
</dbReference>
<feature type="transmembrane region" description="Helical" evidence="8">
    <location>
        <begin position="86"/>
        <end position="109"/>
    </location>
</feature>
<keyword evidence="11" id="KW-1185">Reference proteome</keyword>
<name>A0AAD6GFQ7_9EURO</name>
<feature type="transmembrane region" description="Helical" evidence="8">
    <location>
        <begin position="250"/>
        <end position="272"/>
    </location>
</feature>
<feature type="transmembrane region" description="Helical" evidence="8">
    <location>
        <begin position="340"/>
        <end position="365"/>
    </location>
</feature>
<gene>
    <name evidence="10" type="ORF">N7494_005587</name>
</gene>
<feature type="transmembrane region" description="Helical" evidence="8">
    <location>
        <begin position="116"/>
        <end position="135"/>
    </location>
</feature>
<dbReference type="GO" id="GO:0022857">
    <property type="term" value="F:transmembrane transporter activity"/>
    <property type="evidence" value="ECO:0007669"/>
    <property type="project" value="InterPro"/>
</dbReference>
<keyword evidence="4 8" id="KW-0812">Transmembrane</keyword>
<feature type="transmembrane region" description="Helical" evidence="8">
    <location>
        <begin position="284"/>
        <end position="303"/>
    </location>
</feature>
<evidence type="ECO:0000259" key="9">
    <source>
        <dbReference type="PROSITE" id="PS50850"/>
    </source>
</evidence>
<feature type="transmembrane region" description="Helical" evidence="8">
    <location>
        <begin position="409"/>
        <end position="428"/>
    </location>
</feature>
<feature type="transmembrane region" description="Helical" evidence="8">
    <location>
        <begin position="377"/>
        <end position="397"/>
    </location>
</feature>
<dbReference type="InterPro" id="IPR050327">
    <property type="entry name" value="Proton-linked_MCT"/>
</dbReference>
<dbReference type="PROSITE" id="PS50850">
    <property type="entry name" value="MFS"/>
    <property type="match status" value="1"/>
</dbReference>
<evidence type="ECO:0000256" key="7">
    <source>
        <dbReference type="SAM" id="MobiDB-lite"/>
    </source>
</evidence>
<feature type="transmembrane region" description="Helical" evidence="8">
    <location>
        <begin position="46"/>
        <end position="66"/>
    </location>
</feature>
<dbReference type="InterPro" id="IPR036259">
    <property type="entry name" value="MFS_trans_sf"/>
</dbReference>
<feature type="transmembrane region" description="Helical" evidence="8">
    <location>
        <begin position="141"/>
        <end position="161"/>
    </location>
</feature>
<accession>A0AAD6GFQ7</accession>
<dbReference type="InterPro" id="IPR011701">
    <property type="entry name" value="MFS"/>
</dbReference>
<comment type="subcellular location">
    <subcellularLocation>
        <location evidence="1">Membrane</location>
        <topology evidence="1">Multi-pass membrane protein</topology>
    </subcellularLocation>
</comment>
<evidence type="ECO:0000256" key="1">
    <source>
        <dbReference type="ARBA" id="ARBA00004141"/>
    </source>
</evidence>
<evidence type="ECO:0000256" key="3">
    <source>
        <dbReference type="ARBA" id="ARBA00022448"/>
    </source>
</evidence>
<feature type="transmembrane region" description="Helical" evidence="8">
    <location>
        <begin position="205"/>
        <end position="229"/>
    </location>
</feature>
<evidence type="ECO:0000256" key="6">
    <source>
        <dbReference type="ARBA" id="ARBA00023136"/>
    </source>
</evidence>
<proteinExistence type="inferred from homology"/>
<dbReference type="Proteomes" id="UP001220324">
    <property type="component" value="Unassembled WGS sequence"/>
</dbReference>
<keyword evidence="5 8" id="KW-1133">Transmembrane helix</keyword>
<comment type="similarity">
    <text evidence="2">Belongs to the major facilitator superfamily. Monocarboxylate porter (TC 2.A.1.13) family.</text>
</comment>
<dbReference type="PANTHER" id="PTHR11360:SF224">
    <property type="entry name" value="MAJOR FACILITATOR SUPERFAMILY (MFS) PROFILE DOMAIN-CONTAINING PROTEIN-RELATED"/>
    <property type="match status" value="1"/>
</dbReference>
<feature type="region of interest" description="Disordered" evidence="7">
    <location>
        <begin position="1"/>
        <end position="20"/>
    </location>
</feature>
<dbReference type="CDD" id="cd17352">
    <property type="entry name" value="MFS_MCT_SLC16"/>
    <property type="match status" value="1"/>
</dbReference>
<evidence type="ECO:0000313" key="10">
    <source>
        <dbReference type="EMBL" id="KAJ5540511.1"/>
    </source>
</evidence>
<feature type="transmembrane region" description="Helical" evidence="8">
    <location>
        <begin position="315"/>
        <end position="334"/>
    </location>
</feature>
<dbReference type="InterPro" id="IPR020846">
    <property type="entry name" value="MFS_dom"/>
</dbReference>
<dbReference type="AlphaFoldDB" id="A0AAD6GFQ7"/>
<dbReference type="Pfam" id="PF07690">
    <property type="entry name" value="MFS_1"/>
    <property type="match status" value="1"/>
</dbReference>
<dbReference type="SUPFAM" id="SSF103473">
    <property type="entry name" value="MFS general substrate transporter"/>
    <property type="match status" value="1"/>
</dbReference>
<evidence type="ECO:0000256" key="2">
    <source>
        <dbReference type="ARBA" id="ARBA00006727"/>
    </source>
</evidence>
<dbReference type="GO" id="GO:0016020">
    <property type="term" value="C:membrane"/>
    <property type="evidence" value="ECO:0007669"/>
    <property type="project" value="UniProtKB-SubCell"/>
</dbReference>
<evidence type="ECO:0000256" key="5">
    <source>
        <dbReference type="ARBA" id="ARBA00022989"/>
    </source>
</evidence>
<evidence type="ECO:0000256" key="4">
    <source>
        <dbReference type="ARBA" id="ARBA00022692"/>
    </source>
</evidence>
<sequence length="437" mass="47075">MPSHPPGVTSESTLADARPEQDIQKDDDAANLQDLAGKPVDRGRDAWVVTFGTWWALFIAFGWTNSLGVLQNYYEKDLLRDSSTSTVAWIASTQIFIMYGGGIIFGNVFDSYGPRWLIYIGGFAHVFGLMMVSISRNYYQIFLSQAICSGLGASAIYYACIGSLASWFQAKRATAFGLAASGGSVGGVIFPVMVDRLIGQAGFGWTMRAVAFIVLGGLVIVIFTVKSRLTHTPKPVRVRHYIIPFTEVPFLMLVASLSLFSFGLFLPFNFITAQAQTLGMSSTMANYLVAIINATSVFGRIVPGMVADRVGRFNVMSVATLVSGILTFALWLPGRSNVAVILYAVFFGFFSGAYVSLTPALVAQLSPIHEIGIRTGALYFFVSIAVLTGSPIAGALVSVEQGHYGSLEIFAGATMCAGAVLLILTRVVRAGFNWEVL</sequence>
<evidence type="ECO:0000256" key="8">
    <source>
        <dbReference type="SAM" id="Phobius"/>
    </source>
</evidence>
<feature type="transmembrane region" description="Helical" evidence="8">
    <location>
        <begin position="173"/>
        <end position="193"/>
    </location>
</feature>
<dbReference type="Gene3D" id="1.20.1250.20">
    <property type="entry name" value="MFS general substrate transporter like domains"/>
    <property type="match status" value="2"/>
</dbReference>
<dbReference type="PANTHER" id="PTHR11360">
    <property type="entry name" value="MONOCARBOXYLATE TRANSPORTER"/>
    <property type="match status" value="1"/>
</dbReference>
<reference evidence="10 11" key="1">
    <citation type="journal article" date="2023" name="IMA Fungus">
        <title>Comparative genomic study of the Penicillium genus elucidates a diverse pangenome and 15 lateral gene transfer events.</title>
        <authorList>
            <person name="Petersen C."/>
            <person name="Sorensen T."/>
            <person name="Nielsen M.R."/>
            <person name="Sondergaard T.E."/>
            <person name="Sorensen J.L."/>
            <person name="Fitzpatrick D.A."/>
            <person name="Frisvad J.C."/>
            <person name="Nielsen K.L."/>
        </authorList>
    </citation>
    <scope>NUCLEOTIDE SEQUENCE [LARGE SCALE GENOMIC DNA]</scope>
    <source>
        <strain evidence="10 11">IBT 35679</strain>
    </source>
</reference>
<keyword evidence="6 8" id="KW-0472">Membrane</keyword>
<organism evidence="10 11">
    <name type="scientific">Penicillium frequentans</name>
    <dbReference type="NCBI Taxonomy" id="3151616"/>
    <lineage>
        <taxon>Eukaryota</taxon>
        <taxon>Fungi</taxon>
        <taxon>Dikarya</taxon>
        <taxon>Ascomycota</taxon>
        <taxon>Pezizomycotina</taxon>
        <taxon>Eurotiomycetes</taxon>
        <taxon>Eurotiomycetidae</taxon>
        <taxon>Eurotiales</taxon>
        <taxon>Aspergillaceae</taxon>
        <taxon>Penicillium</taxon>
    </lineage>
</organism>
<comment type="caution">
    <text evidence="10">The sequence shown here is derived from an EMBL/GenBank/DDBJ whole genome shotgun (WGS) entry which is preliminary data.</text>
</comment>
<evidence type="ECO:0000313" key="11">
    <source>
        <dbReference type="Proteomes" id="UP001220324"/>
    </source>
</evidence>
<feature type="domain" description="Major facilitator superfamily (MFS) profile" evidence="9">
    <location>
        <begin position="49"/>
        <end position="429"/>
    </location>
</feature>
<protein>
    <submittedName>
        <fullName evidence="10">MFS general substrate transporter</fullName>
    </submittedName>
</protein>
<keyword evidence="3" id="KW-0813">Transport</keyword>